<accession>A0A0C3J9I8</accession>
<proteinExistence type="predicted"/>
<evidence type="ECO:0000313" key="3">
    <source>
        <dbReference type="Proteomes" id="UP000054217"/>
    </source>
</evidence>
<evidence type="ECO:0000313" key="2">
    <source>
        <dbReference type="EMBL" id="KIO05713.1"/>
    </source>
</evidence>
<dbReference type="InParanoid" id="A0A0C3J9I8"/>
<dbReference type="Proteomes" id="UP000054217">
    <property type="component" value="Unassembled WGS sequence"/>
</dbReference>
<evidence type="ECO:0000256" key="1">
    <source>
        <dbReference type="SAM" id="MobiDB-lite"/>
    </source>
</evidence>
<feature type="region of interest" description="Disordered" evidence="1">
    <location>
        <begin position="127"/>
        <end position="149"/>
    </location>
</feature>
<organism evidence="2 3">
    <name type="scientific">Pisolithus tinctorius Marx 270</name>
    <dbReference type="NCBI Taxonomy" id="870435"/>
    <lineage>
        <taxon>Eukaryota</taxon>
        <taxon>Fungi</taxon>
        <taxon>Dikarya</taxon>
        <taxon>Basidiomycota</taxon>
        <taxon>Agaricomycotina</taxon>
        <taxon>Agaricomycetes</taxon>
        <taxon>Agaricomycetidae</taxon>
        <taxon>Boletales</taxon>
        <taxon>Sclerodermatineae</taxon>
        <taxon>Pisolithaceae</taxon>
        <taxon>Pisolithus</taxon>
    </lineage>
</organism>
<feature type="region of interest" description="Disordered" evidence="1">
    <location>
        <begin position="167"/>
        <end position="193"/>
    </location>
</feature>
<reference evidence="3" key="2">
    <citation type="submission" date="2015-01" db="EMBL/GenBank/DDBJ databases">
        <title>Evolutionary Origins and Diversification of the Mycorrhizal Mutualists.</title>
        <authorList>
            <consortium name="DOE Joint Genome Institute"/>
            <consortium name="Mycorrhizal Genomics Consortium"/>
            <person name="Kohler A."/>
            <person name="Kuo A."/>
            <person name="Nagy L.G."/>
            <person name="Floudas D."/>
            <person name="Copeland A."/>
            <person name="Barry K.W."/>
            <person name="Cichocki N."/>
            <person name="Veneault-Fourrey C."/>
            <person name="LaButti K."/>
            <person name="Lindquist E.A."/>
            <person name="Lipzen A."/>
            <person name="Lundell T."/>
            <person name="Morin E."/>
            <person name="Murat C."/>
            <person name="Riley R."/>
            <person name="Ohm R."/>
            <person name="Sun H."/>
            <person name="Tunlid A."/>
            <person name="Henrissat B."/>
            <person name="Grigoriev I.V."/>
            <person name="Hibbett D.S."/>
            <person name="Martin F."/>
        </authorList>
    </citation>
    <scope>NUCLEOTIDE SEQUENCE [LARGE SCALE GENOMIC DNA]</scope>
    <source>
        <strain evidence="3">Marx 270</strain>
    </source>
</reference>
<feature type="compositionally biased region" description="Polar residues" evidence="1">
    <location>
        <begin position="183"/>
        <end position="193"/>
    </location>
</feature>
<dbReference type="AlphaFoldDB" id="A0A0C3J9I8"/>
<dbReference type="EMBL" id="KN831965">
    <property type="protein sequence ID" value="KIO05713.1"/>
    <property type="molecule type" value="Genomic_DNA"/>
</dbReference>
<name>A0A0C3J9I8_PISTI</name>
<protein>
    <submittedName>
        <fullName evidence="2">Uncharacterized protein</fullName>
    </submittedName>
</protein>
<sequence length="249" mass="27078">MKDEGMFEVAPSSIGFTVESWSVVTASHTRPWFMGPVYALCSDVGTGMLMFRPRTGPPGKVDDGLLAFHYYDYSLHSMMSLAKLKVAFKGKSMAKCNLGATPPAPMMGRPAAQSSQKIRQTVALVPSTSTPGVQGQGAPVGDREDIGPAPVNRRKFLRLQASMKTLRSLFPQRRQNEGEEQAETGSGNESHSSLSICTVLQGNTPSTEGEHSSQDSSLQTLVEYSTEEERIVNPILNCWIALPIMESHN</sequence>
<gene>
    <name evidence="2" type="ORF">M404DRAFT_8929</name>
</gene>
<keyword evidence="3" id="KW-1185">Reference proteome</keyword>
<feature type="region of interest" description="Disordered" evidence="1">
    <location>
        <begin position="201"/>
        <end position="220"/>
    </location>
</feature>
<reference evidence="2 3" key="1">
    <citation type="submission" date="2014-04" db="EMBL/GenBank/DDBJ databases">
        <authorList>
            <consortium name="DOE Joint Genome Institute"/>
            <person name="Kuo A."/>
            <person name="Kohler A."/>
            <person name="Costa M.D."/>
            <person name="Nagy L.G."/>
            <person name="Floudas D."/>
            <person name="Copeland A."/>
            <person name="Barry K.W."/>
            <person name="Cichocki N."/>
            <person name="Veneault-Fourrey C."/>
            <person name="LaButti K."/>
            <person name="Lindquist E.A."/>
            <person name="Lipzen A."/>
            <person name="Lundell T."/>
            <person name="Morin E."/>
            <person name="Murat C."/>
            <person name="Sun H."/>
            <person name="Tunlid A."/>
            <person name="Henrissat B."/>
            <person name="Grigoriev I.V."/>
            <person name="Hibbett D.S."/>
            <person name="Martin F."/>
            <person name="Nordberg H.P."/>
            <person name="Cantor M.N."/>
            <person name="Hua S.X."/>
        </authorList>
    </citation>
    <scope>NUCLEOTIDE SEQUENCE [LARGE SCALE GENOMIC DNA]</scope>
    <source>
        <strain evidence="2 3">Marx 270</strain>
    </source>
</reference>
<dbReference type="HOGENOM" id="CLU_1116126_0_0_1"/>